<organism evidence="1 2">
    <name type="scientific">Pseudomonas syringae pv. antirrhini</name>
    <dbReference type="NCBI Taxonomy" id="251702"/>
    <lineage>
        <taxon>Bacteria</taxon>
        <taxon>Pseudomonadati</taxon>
        <taxon>Pseudomonadota</taxon>
        <taxon>Gammaproteobacteria</taxon>
        <taxon>Pseudomonadales</taxon>
        <taxon>Pseudomonadaceae</taxon>
        <taxon>Pseudomonas</taxon>
    </lineage>
</organism>
<name>A0A0P9JVR8_9PSED</name>
<dbReference type="EMBL" id="LJPT01000018">
    <property type="protein sequence ID" value="KPW52047.1"/>
    <property type="molecule type" value="Genomic_DNA"/>
</dbReference>
<evidence type="ECO:0000313" key="2">
    <source>
        <dbReference type="Proteomes" id="UP000050425"/>
    </source>
</evidence>
<sequence length="114" mass="12672">MKTDRAGHLEPRLVNLDATNFIRALPGTLSVAIDSRHACHRLCPVSYMSRPDSVWTPLCIMAAIVRMSTRHCKPCGHSAPMPLIFPAPDPHLLVLSHPAHVLNRQMARDIPHES</sequence>
<reference evidence="1 2" key="1">
    <citation type="submission" date="2015-09" db="EMBL/GenBank/DDBJ databases">
        <title>Genome announcement of multiple Pseudomonas syringae strains.</title>
        <authorList>
            <person name="Thakur S."/>
            <person name="Wang P.W."/>
            <person name="Gong Y."/>
            <person name="Weir B.S."/>
            <person name="Guttman D.S."/>
        </authorList>
    </citation>
    <scope>NUCLEOTIDE SEQUENCE [LARGE SCALE GENOMIC DNA]</scope>
    <source>
        <strain evidence="1 2">ICMP4303</strain>
    </source>
</reference>
<dbReference type="AlphaFoldDB" id="A0A0P9JVR8"/>
<gene>
    <name evidence="1" type="ORF">ALO88_102964</name>
</gene>
<evidence type="ECO:0000313" key="1">
    <source>
        <dbReference type="EMBL" id="KPW52047.1"/>
    </source>
</evidence>
<proteinExistence type="predicted"/>
<dbReference type="Proteomes" id="UP000050425">
    <property type="component" value="Unassembled WGS sequence"/>
</dbReference>
<accession>A0A0P9JVR8</accession>
<protein>
    <submittedName>
        <fullName evidence="1">Transcriptional regulator</fullName>
    </submittedName>
</protein>
<comment type="caution">
    <text evidence="1">The sequence shown here is derived from an EMBL/GenBank/DDBJ whole genome shotgun (WGS) entry which is preliminary data.</text>
</comment>